<keyword evidence="13" id="KW-1185">Reference proteome</keyword>
<evidence type="ECO:0000313" key="4">
    <source>
        <dbReference type="EMBL" id="RYU85418.1"/>
    </source>
</evidence>
<dbReference type="EMBL" id="SEWG01000017">
    <property type="protein sequence ID" value="RYU85420.1"/>
    <property type="molecule type" value="Genomic_DNA"/>
</dbReference>
<feature type="domain" description="GIY-YIG" evidence="1">
    <location>
        <begin position="1"/>
        <end position="75"/>
    </location>
</feature>
<evidence type="ECO:0000313" key="6">
    <source>
        <dbReference type="EMBL" id="RYU85420.1"/>
    </source>
</evidence>
<dbReference type="EMBL" id="SEWG01000006">
    <property type="protein sequence ID" value="RYU88010.1"/>
    <property type="molecule type" value="Genomic_DNA"/>
</dbReference>
<accession>A0A4Q5LHS3</accession>
<evidence type="ECO:0000313" key="12">
    <source>
        <dbReference type="EMBL" id="RYU88012.1"/>
    </source>
</evidence>
<evidence type="ECO:0000313" key="7">
    <source>
        <dbReference type="EMBL" id="RYU86968.1"/>
    </source>
</evidence>
<gene>
    <name evidence="10" type="ORF">EWM62_16110</name>
    <name evidence="11" type="ORF">EWM62_16120</name>
    <name evidence="12" type="ORF">EWM62_16130</name>
    <name evidence="7" type="ORF">EWM62_17625</name>
    <name evidence="8" type="ORF">EWM62_17635</name>
    <name evidence="9" type="ORF">EWM62_17645</name>
    <name evidence="2" type="ORF">EWM62_19130</name>
    <name evidence="3" type="ORF">EWM62_19140</name>
    <name evidence="4" type="ORF">EWM62_19150</name>
    <name evidence="5" type="ORF">EWM62_19160</name>
    <name evidence="6" type="ORF">EWM62_19170</name>
</gene>
<dbReference type="OrthoDB" id="677560at2"/>
<sequence length="82" mass="9663">MFFTYILYSMSLDKYYVGSTSNLDERVKKHNTNHKGFTGRAPDWVIKWSETLPTKEDAGMRERQIKSWKSKKMIQQLIASSK</sequence>
<dbReference type="EMBL" id="SEWG01000008">
    <property type="protein sequence ID" value="RYU86970.1"/>
    <property type="molecule type" value="Genomic_DNA"/>
</dbReference>
<dbReference type="EMBL" id="SEWG01000006">
    <property type="protein sequence ID" value="RYU88012.1"/>
    <property type="molecule type" value="Genomic_DNA"/>
</dbReference>
<dbReference type="RefSeq" id="WP_129877704.1">
    <property type="nucleotide sequence ID" value="NZ_SEWG01000006.1"/>
</dbReference>
<evidence type="ECO:0000313" key="5">
    <source>
        <dbReference type="EMBL" id="RYU85419.1"/>
    </source>
</evidence>
<evidence type="ECO:0000313" key="10">
    <source>
        <dbReference type="EMBL" id="RYU88010.1"/>
    </source>
</evidence>
<proteinExistence type="predicted"/>
<reference evidence="9 13" key="1">
    <citation type="submission" date="2019-02" db="EMBL/GenBank/DDBJ databases">
        <title>Bacterial novel species Mucilaginibacter sp. 17JY9-4 isolated from soil.</title>
        <authorList>
            <person name="Jung H.-Y."/>
        </authorList>
    </citation>
    <scope>NUCLEOTIDE SEQUENCE [LARGE SCALE GENOMIC DNA]</scope>
    <source>
        <strain evidence="9 13">17JY9-4</strain>
    </source>
</reference>
<dbReference type="InterPro" id="IPR035901">
    <property type="entry name" value="GIY-YIG_endonuc_sf"/>
</dbReference>
<protein>
    <submittedName>
        <fullName evidence="9">GIY-YIG nuclease family protein</fullName>
    </submittedName>
</protein>
<dbReference type="EMBL" id="SEWG01000008">
    <property type="protein sequence ID" value="RYU86969.1"/>
    <property type="molecule type" value="Genomic_DNA"/>
</dbReference>
<dbReference type="EMBL" id="SEWG01000008">
    <property type="protein sequence ID" value="RYU86968.1"/>
    <property type="molecule type" value="Genomic_DNA"/>
</dbReference>
<dbReference type="EMBL" id="SEWG01000006">
    <property type="protein sequence ID" value="RYU88011.1"/>
    <property type="molecule type" value="Genomic_DNA"/>
</dbReference>
<dbReference type="Proteomes" id="UP000293331">
    <property type="component" value="Unassembled WGS sequence"/>
</dbReference>
<dbReference type="Gene3D" id="3.40.1440.10">
    <property type="entry name" value="GIY-YIG endonuclease"/>
    <property type="match status" value="1"/>
</dbReference>
<evidence type="ECO:0000313" key="2">
    <source>
        <dbReference type="EMBL" id="RYU85416.1"/>
    </source>
</evidence>
<dbReference type="AlphaFoldDB" id="A0A4Q5LHS3"/>
<evidence type="ECO:0000313" key="8">
    <source>
        <dbReference type="EMBL" id="RYU86969.1"/>
    </source>
</evidence>
<dbReference type="SUPFAM" id="SSF82771">
    <property type="entry name" value="GIY-YIG endonuclease"/>
    <property type="match status" value="1"/>
</dbReference>
<dbReference type="EMBL" id="SEWG01000017">
    <property type="protein sequence ID" value="RYU85417.1"/>
    <property type="molecule type" value="Genomic_DNA"/>
</dbReference>
<dbReference type="CDD" id="cd10449">
    <property type="entry name" value="GIY-YIG_SLX1_like"/>
    <property type="match status" value="1"/>
</dbReference>
<evidence type="ECO:0000313" key="9">
    <source>
        <dbReference type="EMBL" id="RYU86970.1"/>
    </source>
</evidence>
<evidence type="ECO:0000313" key="3">
    <source>
        <dbReference type="EMBL" id="RYU85417.1"/>
    </source>
</evidence>
<evidence type="ECO:0000313" key="13">
    <source>
        <dbReference type="Proteomes" id="UP000293331"/>
    </source>
</evidence>
<dbReference type="EMBL" id="SEWG01000017">
    <property type="protein sequence ID" value="RYU85416.1"/>
    <property type="molecule type" value="Genomic_DNA"/>
</dbReference>
<evidence type="ECO:0000259" key="1">
    <source>
        <dbReference type="PROSITE" id="PS50164"/>
    </source>
</evidence>
<evidence type="ECO:0000313" key="11">
    <source>
        <dbReference type="EMBL" id="RYU88011.1"/>
    </source>
</evidence>
<dbReference type="EMBL" id="SEWG01000017">
    <property type="protein sequence ID" value="RYU85418.1"/>
    <property type="molecule type" value="Genomic_DNA"/>
</dbReference>
<dbReference type="Pfam" id="PF01541">
    <property type="entry name" value="GIY-YIG"/>
    <property type="match status" value="1"/>
</dbReference>
<comment type="caution">
    <text evidence="9">The sequence shown here is derived from an EMBL/GenBank/DDBJ whole genome shotgun (WGS) entry which is preliminary data.</text>
</comment>
<name>A0A4Q5LHS3_9SPHI</name>
<dbReference type="InterPro" id="IPR000305">
    <property type="entry name" value="GIY-YIG_endonuc"/>
</dbReference>
<organism evidence="9 13">
    <name type="scientific">Mucilaginibacter terrigena</name>
    <dbReference type="NCBI Taxonomy" id="2492395"/>
    <lineage>
        <taxon>Bacteria</taxon>
        <taxon>Pseudomonadati</taxon>
        <taxon>Bacteroidota</taxon>
        <taxon>Sphingobacteriia</taxon>
        <taxon>Sphingobacteriales</taxon>
        <taxon>Sphingobacteriaceae</taxon>
        <taxon>Mucilaginibacter</taxon>
    </lineage>
</organism>
<dbReference type="EMBL" id="SEWG01000017">
    <property type="protein sequence ID" value="RYU85419.1"/>
    <property type="molecule type" value="Genomic_DNA"/>
</dbReference>
<dbReference type="PROSITE" id="PS50164">
    <property type="entry name" value="GIY_YIG"/>
    <property type="match status" value="1"/>
</dbReference>